<comment type="caution">
    <text evidence="8">The sequence shown here is derived from an EMBL/GenBank/DDBJ whole genome shotgun (WGS) entry which is preliminary data.</text>
</comment>
<dbReference type="InterPro" id="IPR006634">
    <property type="entry name" value="TLC-dom"/>
</dbReference>
<dbReference type="GO" id="GO:0016020">
    <property type="term" value="C:membrane"/>
    <property type="evidence" value="ECO:0007669"/>
    <property type="project" value="UniProtKB-SubCell"/>
</dbReference>
<keyword evidence="4 5" id="KW-0472">Membrane</keyword>
<dbReference type="EMBL" id="JABDTM020011556">
    <property type="protein sequence ID" value="KAH0820552.1"/>
    <property type="molecule type" value="Genomic_DNA"/>
</dbReference>
<feature type="domain" description="TLC" evidence="7">
    <location>
        <begin position="1"/>
        <end position="127"/>
    </location>
</feature>
<organism evidence="8 9">
    <name type="scientific">Tenebrio molitor</name>
    <name type="common">Yellow mealworm beetle</name>
    <dbReference type="NCBI Taxonomy" id="7067"/>
    <lineage>
        <taxon>Eukaryota</taxon>
        <taxon>Metazoa</taxon>
        <taxon>Ecdysozoa</taxon>
        <taxon>Arthropoda</taxon>
        <taxon>Hexapoda</taxon>
        <taxon>Insecta</taxon>
        <taxon>Pterygota</taxon>
        <taxon>Neoptera</taxon>
        <taxon>Endopterygota</taxon>
        <taxon>Coleoptera</taxon>
        <taxon>Polyphaga</taxon>
        <taxon>Cucujiformia</taxon>
        <taxon>Tenebrionidae</taxon>
        <taxon>Tenebrio</taxon>
    </lineage>
</organism>
<name>A0A8J6LJ05_TENMO</name>
<protein>
    <recommendedName>
        <fullName evidence="7">TLC domain-containing protein</fullName>
    </recommendedName>
</protein>
<feature type="transmembrane region" description="Helical" evidence="6">
    <location>
        <begin position="118"/>
        <end position="139"/>
    </location>
</feature>
<dbReference type="Pfam" id="PF03798">
    <property type="entry name" value="TRAM_LAG1_CLN8"/>
    <property type="match status" value="1"/>
</dbReference>
<evidence type="ECO:0000256" key="2">
    <source>
        <dbReference type="ARBA" id="ARBA00022692"/>
    </source>
</evidence>
<evidence type="ECO:0000256" key="4">
    <source>
        <dbReference type="ARBA" id="ARBA00023136"/>
    </source>
</evidence>
<accession>A0A8J6LJ05</accession>
<gene>
    <name evidence="8" type="ORF">GEV33_002239</name>
</gene>
<reference evidence="8" key="1">
    <citation type="journal article" date="2020" name="J Insects Food Feed">
        <title>The yellow mealworm (Tenebrio molitor) genome: a resource for the emerging insects as food and feed industry.</title>
        <authorList>
            <person name="Eriksson T."/>
            <person name="Andere A."/>
            <person name="Kelstrup H."/>
            <person name="Emery V."/>
            <person name="Picard C."/>
        </authorList>
    </citation>
    <scope>NUCLEOTIDE SEQUENCE</scope>
    <source>
        <strain evidence="8">Stoneville</strain>
        <tissue evidence="8">Whole head</tissue>
    </source>
</reference>
<dbReference type="PANTHER" id="PTHR31898:SF1">
    <property type="entry name" value="TLC DOMAIN-CONTAINING PROTEIN 5"/>
    <property type="match status" value="1"/>
</dbReference>
<comment type="subcellular location">
    <subcellularLocation>
        <location evidence="1">Membrane</location>
        <topology evidence="1">Multi-pass membrane protein</topology>
    </subcellularLocation>
</comment>
<keyword evidence="3 6" id="KW-1133">Transmembrane helix</keyword>
<evidence type="ECO:0000256" key="6">
    <source>
        <dbReference type="SAM" id="Phobius"/>
    </source>
</evidence>
<dbReference type="InterPro" id="IPR042512">
    <property type="entry name" value="TLCD5"/>
</dbReference>
<evidence type="ECO:0000256" key="1">
    <source>
        <dbReference type="ARBA" id="ARBA00004141"/>
    </source>
</evidence>
<evidence type="ECO:0000256" key="5">
    <source>
        <dbReference type="PROSITE-ProRule" id="PRU00205"/>
    </source>
</evidence>
<evidence type="ECO:0000313" key="8">
    <source>
        <dbReference type="EMBL" id="KAH0820552.1"/>
    </source>
</evidence>
<keyword evidence="9" id="KW-1185">Reference proteome</keyword>
<dbReference type="Proteomes" id="UP000719412">
    <property type="component" value="Unassembled WGS sequence"/>
</dbReference>
<feature type="transmembrane region" description="Helical" evidence="6">
    <location>
        <begin position="85"/>
        <end position="106"/>
    </location>
</feature>
<evidence type="ECO:0000313" key="9">
    <source>
        <dbReference type="Proteomes" id="UP000719412"/>
    </source>
</evidence>
<sequence>MVCSLGYFIHDLGWVLIYDRGSKLMIAHHIYSVFALNRMLHKHYSGAQATCALGSMEISNPMLQSRWFLRSEGYYPSVFYTSVEITFMIVFFLVRIVLGTYFLIVITFQPKNDWDFRILAATIYIMSWMFMINITKYLITKYGLGHKPHDLRTKGT</sequence>
<evidence type="ECO:0000256" key="3">
    <source>
        <dbReference type="ARBA" id="ARBA00022989"/>
    </source>
</evidence>
<keyword evidence="2 5" id="KW-0812">Transmembrane</keyword>
<dbReference type="PROSITE" id="PS50922">
    <property type="entry name" value="TLC"/>
    <property type="match status" value="1"/>
</dbReference>
<dbReference type="PANTHER" id="PTHR31898">
    <property type="entry name" value="TRANSMEMBRANE PROTEIN 136"/>
    <property type="match status" value="1"/>
</dbReference>
<evidence type="ECO:0000259" key="7">
    <source>
        <dbReference type="PROSITE" id="PS50922"/>
    </source>
</evidence>
<dbReference type="AlphaFoldDB" id="A0A8J6LJ05"/>
<reference evidence="8" key="2">
    <citation type="submission" date="2021-08" db="EMBL/GenBank/DDBJ databases">
        <authorList>
            <person name="Eriksson T."/>
        </authorList>
    </citation>
    <scope>NUCLEOTIDE SEQUENCE</scope>
    <source>
        <strain evidence="8">Stoneville</strain>
        <tissue evidence="8">Whole head</tissue>
    </source>
</reference>
<proteinExistence type="predicted"/>